<organism evidence="2 3">
    <name type="scientific">Undibacterium flavidum</name>
    <dbReference type="NCBI Taxonomy" id="2762297"/>
    <lineage>
        <taxon>Bacteria</taxon>
        <taxon>Pseudomonadati</taxon>
        <taxon>Pseudomonadota</taxon>
        <taxon>Betaproteobacteria</taxon>
        <taxon>Burkholderiales</taxon>
        <taxon>Oxalobacteraceae</taxon>
        <taxon>Undibacterium</taxon>
    </lineage>
</organism>
<evidence type="ECO:0000313" key="3">
    <source>
        <dbReference type="Proteomes" id="UP000624279"/>
    </source>
</evidence>
<comment type="caution">
    <text evidence="2">The sequence shown here is derived from an EMBL/GenBank/DDBJ whole genome shotgun (WGS) entry which is preliminary data.</text>
</comment>
<accession>A0ABR6Y866</accession>
<evidence type="ECO:0000313" key="2">
    <source>
        <dbReference type="EMBL" id="MBC3872808.1"/>
    </source>
</evidence>
<evidence type="ECO:0000256" key="1">
    <source>
        <dbReference type="SAM" id="MobiDB-lite"/>
    </source>
</evidence>
<sequence length="192" mass="21593">MFGKLLPRLQSLPSTKKMTMASLWGLLMAGMLIGVNAQAIDIWEFRAQDVLPILGEFKNNANFTSNQQGLWLQMEARTKAMLRVREDRRHEIQLSIKKRLQTKAPELRDLAQLMDQDDTLSARENQELRECWMTMYDALSDVQRDALAVLMNEQLMRVADKPKEAQHGGEKNSGGAHRSGKGGMGGGRPGVN</sequence>
<proteinExistence type="predicted"/>
<reference evidence="2 3" key="1">
    <citation type="submission" date="2020-08" db="EMBL/GenBank/DDBJ databases">
        <title>Novel species isolated from subtropical streams in China.</title>
        <authorList>
            <person name="Lu H."/>
        </authorList>
    </citation>
    <scope>NUCLEOTIDE SEQUENCE [LARGE SCALE GENOMIC DNA]</scope>
    <source>
        <strain evidence="2 3">LX15W</strain>
    </source>
</reference>
<keyword evidence="3" id="KW-1185">Reference proteome</keyword>
<gene>
    <name evidence="2" type="ORF">H8K55_04345</name>
</gene>
<protein>
    <recommendedName>
        <fullName evidence="4">LTXXQ motif family protein</fullName>
    </recommendedName>
</protein>
<feature type="compositionally biased region" description="Basic and acidic residues" evidence="1">
    <location>
        <begin position="159"/>
        <end position="170"/>
    </location>
</feature>
<evidence type="ECO:0008006" key="4">
    <source>
        <dbReference type="Google" id="ProtNLM"/>
    </source>
</evidence>
<name>A0ABR6Y866_9BURK</name>
<feature type="region of interest" description="Disordered" evidence="1">
    <location>
        <begin position="159"/>
        <end position="192"/>
    </location>
</feature>
<dbReference type="Proteomes" id="UP000624279">
    <property type="component" value="Unassembled WGS sequence"/>
</dbReference>
<feature type="compositionally biased region" description="Gly residues" evidence="1">
    <location>
        <begin position="181"/>
        <end position="192"/>
    </location>
</feature>
<dbReference type="EMBL" id="JACOGA010000003">
    <property type="protein sequence ID" value="MBC3872808.1"/>
    <property type="molecule type" value="Genomic_DNA"/>
</dbReference>
<dbReference type="RefSeq" id="WP_186940846.1">
    <property type="nucleotide sequence ID" value="NZ_JACOGA010000003.1"/>
</dbReference>